<feature type="binding site" evidence="9">
    <location>
        <position position="12"/>
    </location>
    <ligand>
        <name>NADPH</name>
        <dbReference type="ChEBI" id="CHEBI:57783"/>
    </ligand>
</feature>
<feature type="domain" description="DXP reductoisomerase C-terminal" evidence="12">
    <location>
        <begin position="260"/>
        <end position="380"/>
    </location>
</feature>
<dbReference type="PANTHER" id="PTHR30525">
    <property type="entry name" value="1-DEOXY-D-XYLULOSE 5-PHOSPHATE REDUCTOISOMERASE"/>
    <property type="match status" value="1"/>
</dbReference>
<feature type="binding site" evidence="9">
    <location>
        <position position="175"/>
    </location>
    <ligand>
        <name>1-deoxy-D-xylulose 5-phosphate</name>
        <dbReference type="ChEBI" id="CHEBI:57792"/>
    </ligand>
</feature>
<evidence type="ECO:0000256" key="3">
    <source>
        <dbReference type="ARBA" id="ARBA00022723"/>
    </source>
</evidence>
<keyword evidence="7 9" id="KW-0414">Isoprene biosynthesis</keyword>
<evidence type="ECO:0000256" key="8">
    <source>
        <dbReference type="ARBA" id="ARBA00048543"/>
    </source>
</evidence>
<accession>A0A1U7JFL3</accession>
<feature type="binding site" evidence="9">
    <location>
        <position position="15"/>
    </location>
    <ligand>
        <name>NADPH</name>
        <dbReference type="ChEBI" id="CHEBI:57783"/>
    </ligand>
</feature>
<feature type="domain" description="1-deoxy-D-xylulose 5-phosphate reductoisomerase N-terminal" evidence="10">
    <location>
        <begin position="6"/>
        <end position="131"/>
    </location>
</feature>
<evidence type="ECO:0000256" key="2">
    <source>
        <dbReference type="ARBA" id="ARBA00006825"/>
    </source>
</evidence>
<dbReference type="Proteomes" id="UP000185783">
    <property type="component" value="Unassembled WGS sequence"/>
</dbReference>
<evidence type="ECO:0000313" key="13">
    <source>
        <dbReference type="EMBL" id="OKL43540.1"/>
    </source>
</evidence>
<feature type="binding site" evidence="9">
    <location>
        <position position="125"/>
    </location>
    <ligand>
        <name>NADPH</name>
        <dbReference type="ChEBI" id="CHEBI:57783"/>
    </ligand>
</feature>
<feature type="binding site" evidence="9">
    <location>
        <position position="204"/>
    </location>
    <ligand>
        <name>NADPH</name>
        <dbReference type="ChEBI" id="CHEBI:57783"/>
    </ligand>
</feature>
<feature type="binding site" evidence="9">
    <location>
        <position position="40"/>
    </location>
    <ligand>
        <name>NADPH</name>
        <dbReference type="ChEBI" id="CHEBI:57783"/>
    </ligand>
</feature>
<dbReference type="GO" id="GO:0016853">
    <property type="term" value="F:isomerase activity"/>
    <property type="evidence" value="ECO:0007669"/>
    <property type="project" value="UniProtKB-KW"/>
</dbReference>
<dbReference type="GO" id="GO:0030145">
    <property type="term" value="F:manganese ion binding"/>
    <property type="evidence" value="ECO:0007669"/>
    <property type="project" value="TreeGrafter"/>
</dbReference>
<feature type="binding site" evidence="9">
    <location>
        <position position="151"/>
    </location>
    <ligand>
        <name>1-deoxy-D-xylulose 5-phosphate</name>
        <dbReference type="ChEBI" id="CHEBI:57792"/>
    </ligand>
</feature>
<feature type="binding site" evidence="9">
    <location>
        <position position="211"/>
    </location>
    <ligand>
        <name>1-deoxy-D-xylulose 5-phosphate</name>
        <dbReference type="ChEBI" id="CHEBI:57792"/>
    </ligand>
</feature>
<comment type="caution">
    <text evidence="9">Lacks conserved residue(s) required for the propagation of feature annotation.</text>
</comment>
<keyword evidence="9" id="KW-0460">Magnesium</keyword>
<dbReference type="SUPFAM" id="SSF69055">
    <property type="entry name" value="1-deoxy-D-xylulose-5-phosphate reductoisomerase, C-terminal domain"/>
    <property type="match status" value="1"/>
</dbReference>
<evidence type="ECO:0000259" key="12">
    <source>
        <dbReference type="Pfam" id="PF13288"/>
    </source>
</evidence>
<feature type="binding site" evidence="9">
    <location>
        <position position="14"/>
    </location>
    <ligand>
        <name>NADPH</name>
        <dbReference type="ChEBI" id="CHEBI:57783"/>
    </ligand>
</feature>
<dbReference type="Pfam" id="PF08436">
    <property type="entry name" value="DXP_redisom_C"/>
    <property type="match status" value="1"/>
</dbReference>
<dbReference type="EMBL" id="LVVZ01000019">
    <property type="protein sequence ID" value="OKL43540.1"/>
    <property type="molecule type" value="Genomic_DNA"/>
</dbReference>
<comment type="caution">
    <text evidence="13">The sequence shown here is derived from an EMBL/GenBank/DDBJ whole genome shotgun (WGS) entry which is preliminary data.</text>
</comment>
<keyword evidence="13" id="KW-0413">Isomerase</keyword>
<dbReference type="InterPro" id="IPR013512">
    <property type="entry name" value="DXP_reductoisomerase_N"/>
</dbReference>
<feature type="binding site" evidence="9">
    <location>
        <position position="216"/>
    </location>
    <ligand>
        <name>1-deoxy-D-xylulose 5-phosphate</name>
        <dbReference type="ChEBI" id="CHEBI:57792"/>
    </ligand>
</feature>
<keyword evidence="14" id="KW-1185">Reference proteome</keyword>
<reference evidence="13 14" key="1">
    <citation type="submission" date="2016-03" db="EMBL/GenBank/DDBJ databases">
        <title>Genome sequence of Nesiotobacter sp. nov., a moderately halophilic alphaproteobacterium isolated from the Yellow Sea, China.</title>
        <authorList>
            <person name="Zhang G."/>
            <person name="Zhang R."/>
        </authorList>
    </citation>
    <scope>NUCLEOTIDE SEQUENCE [LARGE SCALE GENOMIC DNA]</scope>
    <source>
        <strain evidence="13 14">WB1-6</strain>
    </source>
</reference>
<dbReference type="RefSeq" id="WP_036488684.1">
    <property type="nucleotide sequence ID" value="NZ_LVVZ01000019.1"/>
</dbReference>
<dbReference type="InterPro" id="IPR013644">
    <property type="entry name" value="DXP_reductoisomerase_C"/>
</dbReference>
<keyword evidence="5 9" id="KW-0560">Oxidoreductase</keyword>
<feature type="binding site" evidence="9">
    <location>
        <position position="220"/>
    </location>
    <ligand>
        <name>1-deoxy-D-xylulose 5-phosphate</name>
        <dbReference type="ChEBI" id="CHEBI:57792"/>
    </ligand>
</feature>
<name>A0A1U7JFL3_9HYPH</name>
<dbReference type="AlphaFoldDB" id="A0A1U7JFL3"/>
<evidence type="ECO:0000256" key="9">
    <source>
        <dbReference type="HAMAP-Rule" id="MF_00183"/>
    </source>
</evidence>
<dbReference type="SUPFAM" id="SSF55347">
    <property type="entry name" value="Glyceraldehyde-3-phosphate dehydrogenase-like, C-terminal domain"/>
    <property type="match status" value="1"/>
</dbReference>
<organism evidence="13 14">
    <name type="scientific">Pseudovibrio exalbescens</name>
    <dbReference type="NCBI Taxonomy" id="197461"/>
    <lineage>
        <taxon>Bacteria</taxon>
        <taxon>Pseudomonadati</taxon>
        <taxon>Pseudomonadota</taxon>
        <taxon>Alphaproteobacteria</taxon>
        <taxon>Hyphomicrobiales</taxon>
        <taxon>Stappiaceae</taxon>
        <taxon>Pseudovibrio</taxon>
    </lineage>
</organism>
<evidence type="ECO:0000259" key="10">
    <source>
        <dbReference type="Pfam" id="PF02670"/>
    </source>
</evidence>
<feature type="binding site" evidence="9">
    <location>
        <position position="198"/>
    </location>
    <ligand>
        <name>1-deoxy-D-xylulose 5-phosphate</name>
        <dbReference type="ChEBI" id="CHEBI:57792"/>
    </ligand>
</feature>
<evidence type="ECO:0000256" key="5">
    <source>
        <dbReference type="ARBA" id="ARBA00023002"/>
    </source>
</evidence>
<sequence length="389" mass="41596">MSRQKIILLGATGSIGLSTVDLISKNSERYDVVCVVANRNAEGLAKAARRVQARHAVLNDETELDTLADLLKGSGITVSGGRQAVLDQCAEPVDLVVSGMVGAAGLEPNLAAIGAGSDLALANKESLVCAGKLVLDAVKRNNVRLLPVDSEHNAVFQVFERSNADHIEKVIITASGGPFRHASKERMRAATPADALKHPNWEMGARITIDSATMMNKAFEVIETLHLFPLKPSQIEVVVHPQSIVHGMVQYSDGSLLAQMGPADMRVPIAHCLGHPERLSVDAQRLDLATLGQLTFEAPDAQRFPSMRLVWDVIDKGDGAGAAFNAADEMAVSAFLKERIGFLDIVSVVEDALGQMEARNLLSQPSSIAEVLHIDGEARRIASDIISTI</sequence>
<dbReference type="GO" id="GO:0030604">
    <property type="term" value="F:1-deoxy-D-xylulose-5-phosphate reductoisomerase activity"/>
    <property type="evidence" value="ECO:0007669"/>
    <property type="project" value="UniProtKB-UniRule"/>
</dbReference>
<feature type="binding site" evidence="9">
    <location>
        <position position="123"/>
    </location>
    <ligand>
        <name>NADPH</name>
        <dbReference type="ChEBI" id="CHEBI:57783"/>
    </ligand>
</feature>
<dbReference type="FunFam" id="3.40.50.720:FF:000045">
    <property type="entry name" value="1-deoxy-D-xylulose 5-phosphate reductoisomerase"/>
    <property type="match status" value="1"/>
</dbReference>
<feature type="binding site" evidence="9">
    <location>
        <position position="39"/>
    </location>
    <ligand>
        <name>NADPH</name>
        <dbReference type="ChEBI" id="CHEBI:57783"/>
    </ligand>
</feature>
<dbReference type="InterPro" id="IPR036291">
    <property type="entry name" value="NAD(P)-bd_dom_sf"/>
</dbReference>
<dbReference type="PIRSF" id="PIRSF006205">
    <property type="entry name" value="Dxp_reductismrs"/>
    <property type="match status" value="1"/>
</dbReference>
<dbReference type="PANTHER" id="PTHR30525:SF0">
    <property type="entry name" value="1-DEOXY-D-XYLULOSE 5-PHOSPHATE REDUCTOISOMERASE, CHLOROPLASTIC"/>
    <property type="match status" value="1"/>
</dbReference>
<feature type="binding site" evidence="9">
    <location>
        <position position="149"/>
    </location>
    <ligand>
        <name>Mn(2+)</name>
        <dbReference type="ChEBI" id="CHEBI:29035"/>
    </ligand>
</feature>
<feature type="binding site" evidence="9">
    <location>
        <position position="220"/>
    </location>
    <ligand>
        <name>Mn(2+)</name>
        <dbReference type="ChEBI" id="CHEBI:29035"/>
    </ligand>
</feature>
<evidence type="ECO:0000259" key="11">
    <source>
        <dbReference type="Pfam" id="PF08436"/>
    </source>
</evidence>
<dbReference type="Gene3D" id="3.40.50.720">
    <property type="entry name" value="NAD(P)-binding Rossmann-like Domain"/>
    <property type="match status" value="1"/>
</dbReference>
<feature type="binding site" evidence="9">
    <location>
        <position position="124"/>
    </location>
    <ligand>
        <name>1-deoxy-D-xylulose 5-phosphate</name>
        <dbReference type="ChEBI" id="CHEBI:57792"/>
    </ligand>
</feature>
<evidence type="ECO:0000256" key="4">
    <source>
        <dbReference type="ARBA" id="ARBA00022857"/>
    </source>
</evidence>
<dbReference type="GO" id="GO:0051484">
    <property type="term" value="P:isopentenyl diphosphate biosynthetic process, methylerythritol 4-phosphate pathway involved in terpenoid biosynthetic process"/>
    <property type="evidence" value="ECO:0007669"/>
    <property type="project" value="UniProtKB-ARBA"/>
</dbReference>
<evidence type="ECO:0000256" key="1">
    <source>
        <dbReference type="ARBA" id="ARBA00005094"/>
    </source>
</evidence>
<gene>
    <name evidence="9" type="primary">dxr</name>
    <name evidence="13" type="ORF">A3843_12935</name>
</gene>
<dbReference type="InterPro" id="IPR003821">
    <property type="entry name" value="DXP_reductoisomerase"/>
</dbReference>
<feature type="binding site" evidence="9">
    <location>
        <position position="217"/>
    </location>
    <ligand>
        <name>1-deoxy-D-xylulose 5-phosphate</name>
        <dbReference type="ChEBI" id="CHEBI:57792"/>
    </ligand>
</feature>
<feature type="binding site" evidence="9">
    <location>
        <position position="13"/>
    </location>
    <ligand>
        <name>NADPH</name>
        <dbReference type="ChEBI" id="CHEBI:57783"/>
    </ligand>
</feature>
<dbReference type="HAMAP" id="MF_00183">
    <property type="entry name" value="DXP_reductoisom"/>
    <property type="match status" value="1"/>
</dbReference>
<feature type="domain" description="1-deoxy-D-xylulose 5-phosphate reductoisomerase C-terminal" evidence="11">
    <location>
        <begin position="145"/>
        <end position="228"/>
    </location>
</feature>
<dbReference type="Gene3D" id="1.10.1740.10">
    <property type="match status" value="1"/>
</dbReference>
<dbReference type="SUPFAM" id="SSF51735">
    <property type="entry name" value="NAD(P)-binding Rossmann-fold domains"/>
    <property type="match status" value="1"/>
</dbReference>
<feature type="binding site" evidence="9">
    <location>
        <position position="150"/>
    </location>
    <ligand>
        <name>1-deoxy-D-xylulose 5-phosphate</name>
        <dbReference type="ChEBI" id="CHEBI:57792"/>
    </ligand>
</feature>
<feature type="binding site" evidence="9">
    <location>
        <position position="151"/>
    </location>
    <ligand>
        <name>Mn(2+)</name>
        <dbReference type="ChEBI" id="CHEBI:29035"/>
    </ligand>
</feature>
<dbReference type="GO" id="GO:0070402">
    <property type="term" value="F:NADPH binding"/>
    <property type="evidence" value="ECO:0007669"/>
    <property type="project" value="InterPro"/>
</dbReference>
<protein>
    <recommendedName>
        <fullName evidence="9">1-deoxy-D-xylulose 5-phosphate reductoisomerase</fullName>
        <shortName evidence="9">DXP reductoisomerase</shortName>
        <ecNumber evidence="9">1.1.1.267</ecNumber>
    </recommendedName>
    <alternativeName>
        <fullName evidence="9">1-deoxyxylulose-5-phosphate reductoisomerase</fullName>
    </alternativeName>
    <alternativeName>
        <fullName evidence="9">2-C-methyl-D-erythritol 4-phosphate synthase</fullName>
    </alternativeName>
</protein>
<dbReference type="Pfam" id="PF02670">
    <property type="entry name" value="DXP_reductoisom"/>
    <property type="match status" value="1"/>
</dbReference>
<comment type="pathway">
    <text evidence="1 9">Isoprenoid biosynthesis; isopentenyl diphosphate biosynthesis via DXP pathway; isopentenyl diphosphate from 1-deoxy-D-xylulose 5-phosphate: step 1/6.</text>
</comment>
<evidence type="ECO:0000256" key="6">
    <source>
        <dbReference type="ARBA" id="ARBA00023211"/>
    </source>
</evidence>
<dbReference type="UniPathway" id="UPA00056">
    <property type="reaction ID" value="UER00092"/>
</dbReference>
<proteinExistence type="inferred from homology"/>
<keyword evidence="4 9" id="KW-0521">NADP</keyword>
<dbReference type="EC" id="1.1.1.267" evidence="9"/>
<dbReference type="NCBIfam" id="TIGR00243">
    <property type="entry name" value="Dxr"/>
    <property type="match status" value="1"/>
</dbReference>
<evidence type="ECO:0000256" key="7">
    <source>
        <dbReference type="ARBA" id="ARBA00023229"/>
    </source>
</evidence>
<comment type="function">
    <text evidence="9">Catalyzes the NADPH-dependent rearrangement and reduction of 1-deoxy-D-xylulose-5-phosphate (DXP) to 2-C-methyl-D-erythritol 4-phosphate (MEP).</text>
</comment>
<dbReference type="Pfam" id="PF13288">
    <property type="entry name" value="DXPR_C"/>
    <property type="match status" value="1"/>
</dbReference>
<dbReference type="STRING" id="197461.A3843_12935"/>
<keyword evidence="6 9" id="KW-0464">Manganese</keyword>
<dbReference type="InterPro" id="IPR026877">
    <property type="entry name" value="DXPR_C"/>
</dbReference>
<comment type="cofactor">
    <cofactor evidence="9">
        <name>Mg(2+)</name>
        <dbReference type="ChEBI" id="CHEBI:18420"/>
    </cofactor>
    <cofactor evidence="9">
        <name>Mn(2+)</name>
        <dbReference type="ChEBI" id="CHEBI:29035"/>
    </cofactor>
</comment>
<comment type="similarity">
    <text evidence="2 9">Belongs to the DXR family.</text>
</comment>
<comment type="catalytic activity">
    <reaction evidence="8">
        <text>2-C-methyl-D-erythritol 4-phosphate + NADP(+) = 1-deoxy-D-xylulose 5-phosphate + NADPH + H(+)</text>
        <dbReference type="Rhea" id="RHEA:13717"/>
        <dbReference type="ChEBI" id="CHEBI:15378"/>
        <dbReference type="ChEBI" id="CHEBI:57783"/>
        <dbReference type="ChEBI" id="CHEBI:57792"/>
        <dbReference type="ChEBI" id="CHEBI:58262"/>
        <dbReference type="ChEBI" id="CHEBI:58349"/>
        <dbReference type="EC" id="1.1.1.267"/>
    </reaction>
    <physiologicalReaction direction="right-to-left" evidence="8">
        <dbReference type="Rhea" id="RHEA:13719"/>
    </physiologicalReaction>
</comment>
<evidence type="ECO:0000313" key="14">
    <source>
        <dbReference type="Proteomes" id="UP000185783"/>
    </source>
</evidence>
<dbReference type="InterPro" id="IPR036169">
    <property type="entry name" value="DXPR_C_sf"/>
</dbReference>
<keyword evidence="3 9" id="KW-0479">Metal-binding</keyword>